<evidence type="ECO:0000256" key="1">
    <source>
        <dbReference type="SAM" id="SignalP"/>
    </source>
</evidence>
<proteinExistence type="predicted"/>
<evidence type="ECO:0008006" key="4">
    <source>
        <dbReference type="Google" id="ProtNLM"/>
    </source>
</evidence>
<dbReference type="AlphaFoldDB" id="A0AAJ1R504"/>
<accession>A0AAJ1R504</accession>
<protein>
    <recommendedName>
        <fullName evidence="4">Cell wall anchor protein</fullName>
    </recommendedName>
</protein>
<sequence>MKKTIILIALAINAISTAQSWNLNGNSGTAPATNYIGTSDNQDLVLKTNNIERLRINSTGQIGIGTAPNSNLAINLRGSTEYISESTGDAFHFFSEAQNIVKDGDIMWLSHKYFQNNDVGLLTLSSPSSPTDWSKPKFSVRANGRVLIGVDWNNMALASCTDCNDYKLFVKGGIRTEKVKVDVASSNGWADYVFEKEYKLMPLTELEKFISENKHLPEVPTTNEAIEKGIELKEMNILLLKKVEELTLHVIDLNKKIEEIQNSKK</sequence>
<reference evidence="2" key="1">
    <citation type="submission" date="2023-06" db="EMBL/GenBank/DDBJ databases">
        <title>Two Chryseobacterium gambrini strains from China.</title>
        <authorList>
            <person name="Zeng J."/>
            <person name="Wu Y."/>
        </authorList>
    </citation>
    <scope>NUCLEOTIDE SEQUENCE</scope>
    <source>
        <strain evidence="2">SQ219</strain>
    </source>
</reference>
<dbReference type="Proteomes" id="UP001225933">
    <property type="component" value="Unassembled WGS sequence"/>
</dbReference>
<name>A0AAJ1R504_9FLAO</name>
<evidence type="ECO:0000313" key="3">
    <source>
        <dbReference type="Proteomes" id="UP001225933"/>
    </source>
</evidence>
<dbReference type="RefSeq" id="WP_214589663.1">
    <property type="nucleotide sequence ID" value="NZ_JAUHGV010000003.1"/>
</dbReference>
<feature type="signal peptide" evidence="1">
    <location>
        <begin position="1"/>
        <end position="20"/>
    </location>
</feature>
<evidence type="ECO:0000313" key="2">
    <source>
        <dbReference type="EMBL" id="MDN4011753.1"/>
    </source>
</evidence>
<comment type="caution">
    <text evidence="2">The sequence shown here is derived from an EMBL/GenBank/DDBJ whole genome shotgun (WGS) entry which is preliminary data.</text>
</comment>
<gene>
    <name evidence="2" type="ORF">QX233_04705</name>
</gene>
<keyword evidence="1" id="KW-0732">Signal</keyword>
<dbReference type="EMBL" id="JAUHGV010000003">
    <property type="protein sequence ID" value="MDN4011753.1"/>
    <property type="molecule type" value="Genomic_DNA"/>
</dbReference>
<organism evidence="2 3">
    <name type="scientific">Chryseobacterium gambrini</name>
    <dbReference type="NCBI Taxonomy" id="373672"/>
    <lineage>
        <taxon>Bacteria</taxon>
        <taxon>Pseudomonadati</taxon>
        <taxon>Bacteroidota</taxon>
        <taxon>Flavobacteriia</taxon>
        <taxon>Flavobacteriales</taxon>
        <taxon>Weeksellaceae</taxon>
        <taxon>Chryseobacterium group</taxon>
        <taxon>Chryseobacterium</taxon>
    </lineage>
</organism>
<feature type="chain" id="PRO_5042550977" description="Cell wall anchor protein" evidence="1">
    <location>
        <begin position="21"/>
        <end position="265"/>
    </location>
</feature>